<evidence type="ECO:0000313" key="3">
    <source>
        <dbReference type="Proteomes" id="UP001055219"/>
    </source>
</evidence>
<sequence>MRPSFPYSSRNSGRPPASASPWPRSLSAVSILWLAIGALAGETVSVVEASKWYDWGFFGAAPLTSYESFGAESPLFSLLQTDERCYDGLIFIEPRGVYVETPGPVVTDKDGNLIWMATEWGQAMDLKVQKYKDKDYITFWRGSDSGTFGSGSYIMLDETYELFKEIEPVGEGLTGDLHEFRITEEGTALMTIYHRVQVAADGEGTDKLWIYDGYFQEVDIATGELVFEWHASDHISATNSKQPLDGTGGSFDNAYDFFHINSIDKDANGNYLVSSRNVWGVACINGTDGSLLWNLGGQANYFEDLSDGAATDMAWNHHASWYGNSSLTLFDNAYNGHHWSSDRSRGLIIDLDLENWTAKVRHAYVAPQHSLTPSQGSVQVLPNGNVFVGWGHTPAFTEFTRDGEVLCDTHFGPIWFANFSWTKTYRSFKFPWVGKPKTVPSVAMRPRQNALFASWNGATEVARWVLQSSVDFNSSDIKDHDDVPKVKFETKIQVPDEAEMYVRVLAMDRNGNVLAHSNPVSRYEKTPPVRRRKVAPCSLETISSVFP</sequence>
<dbReference type="InterPro" id="IPR039535">
    <property type="entry name" value="ASST-like"/>
</dbReference>
<dbReference type="SUPFAM" id="SSF50998">
    <property type="entry name" value="Quinoprotein alcohol dehydrogenase-like"/>
    <property type="match status" value="1"/>
</dbReference>
<evidence type="ECO:0000313" key="2">
    <source>
        <dbReference type="EMBL" id="KAI6780902.1"/>
    </source>
</evidence>
<dbReference type="GeneID" id="75833857"/>
<organism evidence="2 3">
    <name type="scientific">Emericellopsis cladophorae</name>
    <dbReference type="NCBI Taxonomy" id="2686198"/>
    <lineage>
        <taxon>Eukaryota</taxon>
        <taxon>Fungi</taxon>
        <taxon>Dikarya</taxon>
        <taxon>Ascomycota</taxon>
        <taxon>Pezizomycotina</taxon>
        <taxon>Sordariomycetes</taxon>
        <taxon>Hypocreomycetidae</taxon>
        <taxon>Hypocreales</taxon>
        <taxon>Bionectriaceae</taxon>
        <taxon>Emericellopsis</taxon>
    </lineage>
</organism>
<dbReference type="RefSeq" id="XP_051361758.1">
    <property type="nucleotide sequence ID" value="XM_051507077.1"/>
</dbReference>
<reference evidence="2" key="2">
    <citation type="submission" date="2022-07" db="EMBL/GenBank/DDBJ databases">
        <authorList>
            <person name="Goncalves M.F.M."/>
            <person name="Hilario S."/>
            <person name="Van De Peer Y."/>
            <person name="Esteves A.C."/>
            <person name="Alves A."/>
        </authorList>
    </citation>
    <scope>NUCLEOTIDE SEQUENCE</scope>
    <source>
        <strain evidence="2">MUM 19.33</strain>
    </source>
</reference>
<keyword evidence="3" id="KW-1185">Reference proteome</keyword>
<dbReference type="AlphaFoldDB" id="A0A9Q0BCK5"/>
<protein>
    <recommendedName>
        <fullName evidence="4">ASST-domain-containing protein</fullName>
    </recommendedName>
</protein>
<evidence type="ECO:0008006" key="4">
    <source>
        <dbReference type="Google" id="ProtNLM"/>
    </source>
</evidence>
<feature type="compositionally biased region" description="Polar residues" evidence="1">
    <location>
        <begin position="1"/>
        <end position="12"/>
    </location>
</feature>
<dbReference type="PANTHER" id="PTHR35340:SF5">
    <property type="entry name" value="ASST-DOMAIN-CONTAINING PROTEIN"/>
    <property type="match status" value="1"/>
</dbReference>
<dbReference type="InterPro" id="IPR011047">
    <property type="entry name" value="Quinoprotein_ADH-like_sf"/>
</dbReference>
<name>A0A9Q0BCK5_9HYPO</name>
<dbReference type="Pfam" id="PF14269">
    <property type="entry name" value="Arylsulfotran_2"/>
    <property type="match status" value="1"/>
</dbReference>
<evidence type="ECO:0000256" key="1">
    <source>
        <dbReference type="SAM" id="MobiDB-lite"/>
    </source>
</evidence>
<dbReference type="PANTHER" id="PTHR35340">
    <property type="entry name" value="PQQ ENZYME REPEAT PROTEIN-RELATED"/>
    <property type="match status" value="1"/>
</dbReference>
<comment type="caution">
    <text evidence="2">The sequence shown here is derived from an EMBL/GenBank/DDBJ whole genome shotgun (WGS) entry which is preliminary data.</text>
</comment>
<accession>A0A9Q0BCK5</accession>
<feature type="region of interest" description="Disordered" evidence="1">
    <location>
        <begin position="1"/>
        <end position="23"/>
    </location>
</feature>
<dbReference type="OrthoDB" id="5427350at2759"/>
<reference evidence="2" key="1">
    <citation type="journal article" date="2021" name="J Fungi (Basel)">
        <title>Genomic and Metabolomic Analyses of the Marine Fungus Emericellopsis cladophorae: Insights into Saltwater Adaptability Mechanisms and Its Biosynthetic Potential.</title>
        <authorList>
            <person name="Goncalves M.F.M."/>
            <person name="Hilario S."/>
            <person name="Van de Peer Y."/>
            <person name="Esteves A.C."/>
            <person name="Alves A."/>
        </authorList>
    </citation>
    <scope>NUCLEOTIDE SEQUENCE</scope>
    <source>
        <strain evidence="2">MUM 19.33</strain>
    </source>
</reference>
<proteinExistence type="predicted"/>
<dbReference type="Proteomes" id="UP001055219">
    <property type="component" value="Unassembled WGS sequence"/>
</dbReference>
<dbReference type="EMBL" id="JAGIXG020000027">
    <property type="protein sequence ID" value="KAI6780902.1"/>
    <property type="molecule type" value="Genomic_DNA"/>
</dbReference>
<dbReference type="InterPro" id="IPR053143">
    <property type="entry name" value="Arylsulfate_ST"/>
</dbReference>
<gene>
    <name evidence="2" type="ORF">J7T54_007382</name>
</gene>